<dbReference type="GO" id="GO:0008289">
    <property type="term" value="F:lipid binding"/>
    <property type="evidence" value="ECO:0007669"/>
    <property type="project" value="InterPro"/>
</dbReference>
<dbReference type="STRING" id="4615.A0A199VD67"/>
<reference evidence="9" key="2">
    <citation type="submission" date="2025-04" db="UniProtKB">
        <authorList>
            <consortium name="RefSeq"/>
        </authorList>
    </citation>
    <scope>IDENTIFICATION</scope>
    <source>
        <tissue evidence="9">Leaf</tissue>
    </source>
</reference>
<dbReference type="FunFam" id="3.15.10.10:FF:000001">
    <property type="entry name" value="phospholipid transfer protein-like"/>
    <property type="match status" value="1"/>
</dbReference>
<dbReference type="Gramene" id="Aco000812.1.mrna1">
    <property type="protein sequence ID" value="Aco000812.1.mrna1"/>
    <property type="gene ID" value="Aco000812.1.path1"/>
</dbReference>
<reference evidence="6 7" key="1">
    <citation type="journal article" date="2016" name="DNA Res.">
        <title>The draft genome of MD-2 pineapple using hybrid error correction of long reads.</title>
        <authorList>
            <person name="Redwan R.M."/>
            <person name="Saidin A."/>
            <person name="Kumar S.V."/>
        </authorList>
    </citation>
    <scope>NUCLEOTIDE SEQUENCE [LARGE SCALE GENOMIC DNA]</scope>
    <source>
        <strain evidence="7">cv. MD2</strain>
        <tissue evidence="6">Leaf</tissue>
    </source>
</reference>
<keyword evidence="3" id="KW-0732">Signal</keyword>
<sequence>MAPLLLLLLLFLPTISSAPSTPHSQSNENEAFISAIISEKGLEFVKDLLIEQAVKSLIPIRLPDVEESIRVPFIGGVRMAATNITLLGIDVSSSVVRPGESGIAIVASGATVNLSMDWRYSYSTWILPIEISDHGTASIKVEGMEVGLTMSMKNKNGTLQLTAMECGCYMEELIITLNGGASWFYQGFVDALGDQIRSAVENTITNKISEGTSKLDSLLQSLPKKINVDNVAALNVTFVKDPVFGNSSIEFDINGLFVSSSGYTDPRCLHKYPLLSSCGSASKMLWISLDEAVFNSASVVYFQAGLMHWIVDKVPDQSLMNTASWKFLIPQLYRKYPNDDMLLDISLTSPPEVKIREEKIGSTIYLDMTIDVLDNAETIPVACISMEVTISGFVEILGNNLAGKATMDDFSLTLKWSKVGNFHMSLIQGVIRVFLKTIFVPYVNSHLRQGFPLPIVHGFTLQDAYILTSNSRTIVCSDMVFTDSSGTVHTPFQQSDRKLGKVSI</sequence>
<dbReference type="Gene3D" id="3.15.20.10">
    <property type="entry name" value="Bactericidal permeability-increasing protein, domain 2"/>
    <property type="match status" value="1"/>
</dbReference>
<dbReference type="PANTHER" id="PTHR46801">
    <property type="entry name" value="OS06G0309200 PROTEIN"/>
    <property type="match status" value="1"/>
</dbReference>
<dbReference type="SMART" id="SM00329">
    <property type="entry name" value="BPI2"/>
    <property type="match status" value="1"/>
</dbReference>
<dbReference type="EMBL" id="LSRQ01002221">
    <property type="protein sequence ID" value="OAY75077.1"/>
    <property type="molecule type" value="Genomic_DNA"/>
</dbReference>
<comment type="similarity">
    <text evidence="2">Belongs to the BPI/LBP/Plunc superfamily. BPI/LBP (TC 1.C.40) family.</text>
</comment>
<evidence type="ECO:0000313" key="8">
    <source>
        <dbReference type="Proteomes" id="UP000515123"/>
    </source>
</evidence>
<name>A0A199VD67_ANACO</name>
<dbReference type="RefSeq" id="XP_020114947.1">
    <property type="nucleotide sequence ID" value="XM_020259358.1"/>
</dbReference>
<dbReference type="Proteomes" id="UP000515123">
    <property type="component" value="Linkage group 2"/>
</dbReference>
<evidence type="ECO:0000256" key="2">
    <source>
        <dbReference type="ARBA" id="ARBA00060933"/>
    </source>
</evidence>
<dbReference type="GO" id="GO:0005615">
    <property type="term" value="C:extracellular space"/>
    <property type="evidence" value="ECO:0007669"/>
    <property type="project" value="InterPro"/>
</dbReference>
<dbReference type="AlphaFoldDB" id="A0A199VD67"/>
<dbReference type="PANTHER" id="PTHR46801:SF2">
    <property type="entry name" value="LIPOPOLYSACCHARIDE-BINDING PROTEIN"/>
    <property type="match status" value="1"/>
</dbReference>
<evidence type="ECO:0000313" key="9">
    <source>
        <dbReference type="RefSeq" id="XP_020114947.1"/>
    </source>
</evidence>
<evidence type="ECO:0000259" key="5">
    <source>
        <dbReference type="SMART" id="SM00329"/>
    </source>
</evidence>
<feature type="domain" description="Lipid-binding serum glycoprotein C-terminal" evidence="5">
    <location>
        <begin position="279"/>
        <end position="476"/>
    </location>
</feature>
<feature type="chain" id="PRO_5044554548" evidence="3">
    <location>
        <begin position="18"/>
        <end position="504"/>
    </location>
</feature>
<evidence type="ECO:0000256" key="1">
    <source>
        <dbReference type="ARBA" id="ARBA00023180"/>
    </source>
</evidence>
<dbReference type="GeneID" id="109728826"/>
<proteinExistence type="inferred from homology"/>
<dbReference type="Proteomes" id="UP000092600">
    <property type="component" value="Unassembled WGS sequence"/>
</dbReference>
<organism evidence="6 7">
    <name type="scientific">Ananas comosus</name>
    <name type="common">Pineapple</name>
    <name type="synonym">Ananas ananas</name>
    <dbReference type="NCBI Taxonomy" id="4615"/>
    <lineage>
        <taxon>Eukaryota</taxon>
        <taxon>Viridiplantae</taxon>
        <taxon>Streptophyta</taxon>
        <taxon>Embryophyta</taxon>
        <taxon>Tracheophyta</taxon>
        <taxon>Spermatophyta</taxon>
        <taxon>Magnoliopsida</taxon>
        <taxon>Liliopsida</taxon>
        <taxon>Poales</taxon>
        <taxon>Bromeliaceae</taxon>
        <taxon>Bromelioideae</taxon>
        <taxon>Ananas</taxon>
    </lineage>
</organism>
<feature type="signal peptide" evidence="3">
    <location>
        <begin position="1"/>
        <end position="17"/>
    </location>
</feature>
<evidence type="ECO:0000256" key="3">
    <source>
        <dbReference type="SAM" id="SignalP"/>
    </source>
</evidence>
<dbReference type="OrthoDB" id="10255543at2759"/>
<dbReference type="PIRSF" id="PIRSF002417">
    <property type="entry name" value="Lipid_binding_protein"/>
    <property type="match status" value="1"/>
</dbReference>
<evidence type="ECO:0000313" key="7">
    <source>
        <dbReference type="Proteomes" id="UP000092600"/>
    </source>
</evidence>
<dbReference type="InterPro" id="IPR001124">
    <property type="entry name" value="Lipid-bd_serum_glycop_C"/>
</dbReference>
<dbReference type="Pfam" id="PF02886">
    <property type="entry name" value="LBP_BPI_CETP_C"/>
    <property type="match status" value="1"/>
</dbReference>
<dbReference type="Gene3D" id="3.15.10.10">
    <property type="entry name" value="Bactericidal permeability-increasing protein, domain 1"/>
    <property type="match status" value="1"/>
</dbReference>
<feature type="domain" description="Lipid-binding serum glycoprotein N-terminal" evidence="4">
    <location>
        <begin position="37"/>
        <end position="262"/>
    </location>
</feature>
<dbReference type="CDD" id="cd00025">
    <property type="entry name" value="BPI1"/>
    <property type="match status" value="1"/>
</dbReference>
<protein>
    <submittedName>
        <fullName evidence="9">BPI/LBP family protein At1g04970 isoform X1</fullName>
    </submittedName>
    <submittedName>
        <fullName evidence="6">Putative BPI/LBP family protein</fullName>
    </submittedName>
</protein>
<dbReference type="SMART" id="SM00328">
    <property type="entry name" value="BPI1"/>
    <property type="match status" value="1"/>
</dbReference>
<evidence type="ECO:0000259" key="4">
    <source>
        <dbReference type="SMART" id="SM00328"/>
    </source>
</evidence>
<gene>
    <name evidence="9" type="primary">LOC109728826</name>
    <name evidence="6" type="ORF">ACMD2_02884</name>
</gene>
<dbReference type="InterPro" id="IPR017943">
    <property type="entry name" value="Bactericidal_perm-incr_a/b_dom"/>
</dbReference>
<dbReference type="Pfam" id="PF01273">
    <property type="entry name" value="LBP_BPI_CETP"/>
    <property type="match status" value="1"/>
</dbReference>
<dbReference type="InterPro" id="IPR045897">
    <property type="entry name" value="BPI/LBP_pln"/>
</dbReference>
<dbReference type="InterPro" id="IPR017942">
    <property type="entry name" value="Lipid-bd_serum_glycop_N"/>
</dbReference>
<dbReference type="SUPFAM" id="SSF55394">
    <property type="entry name" value="Bactericidal permeability-increasing protein, BPI"/>
    <property type="match status" value="2"/>
</dbReference>
<dbReference type="InterPro" id="IPR030675">
    <property type="entry name" value="BPI/LBP"/>
</dbReference>
<keyword evidence="1" id="KW-0325">Glycoprotein</keyword>
<keyword evidence="8" id="KW-1185">Reference proteome</keyword>
<evidence type="ECO:0000313" key="6">
    <source>
        <dbReference type="EMBL" id="OAY75077.1"/>
    </source>
</evidence>
<accession>A0A199VD67</accession>